<keyword evidence="2" id="KW-1185">Reference proteome</keyword>
<gene>
    <name evidence="1" type="ORF">GMARGA_LOCUS18048</name>
</gene>
<accession>A0ABN7VFA7</accession>
<sequence length="67" mass="7780">MSKSKLKPKDYIQKEGDQEERNITFGSDFISDEKSHNITRLLGVWLNSRLNEKQLFIKAKGIVQQTV</sequence>
<protein>
    <submittedName>
        <fullName evidence="1">30027_t:CDS:1</fullName>
    </submittedName>
</protein>
<name>A0ABN7VFA7_GIGMA</name>
<proteinExistence type="predicted"/>
<evidence type="ECO:0000313" key="2">
    <source>
        <dbReference type="Proteomes" id="UP000789901"/>
    </source>
</evidence>
<dbReference type="EMBL" id="CAJVQB010014093">
    <property type="protein sequence ID" value="CAG8766332.1"/>
    <property type="molecule type" value="Genomic_DNA"/>
</dbReference>
<organism evidence="1 2">
    <name type="scientific">Gigaspora margarita</name>
    <dbReference type="NCBI Taxonomy" id="4874"/>
    <lineage>
        <taxon>Eukaryota</taxon>
        <taxon>Fungi</taxon>
        <taxon>Fungi incertae sedis</taxon>
        <taxon>Mucoromycota</taxon>
        <taxon>Glomeromycotina</taxon>
        <taxon>Glomeromycetes</taxon>
        <taxon>Diversisporales</taxon>
        <taxon>Gigasporaceae</taxon>
        <taxon>Gigaspora</taxon>
    </lineage>
</organism>
<dbReference type="Proteomes" id="UP000789901">
    <property type="component" value="Unassembled WGS sequence"/>
</dbReference>
<evidence type="ECO:0000313" key="1">
    <source>
        <dbReference type="EMBL" id="CAG8766332.1"/>
    </source>
</evidence>
<reference evidence="1 2" key="1">
    <citation type="submission" date="2021-06" db="EMBL/GenBank/DDBJ databases">
        <authorList>
            <person name="Kallberg Y."/>
            <person name="Tangrot J."/>
            <person name="Rosling A."/>
        </authorList>
    </citation>
    <scope>NUCLEOTIDE SEQUENCE [LARGE SCALE GENOMIC DNA]</scope>
    <source>
        <strain evidence="1 2">120-4 pot B 10/14</strain>
    </source>
</reference>
<comment type="caution">
    <text evidence="1">The sequence shown here is derived from an EMBL/GenBank/DDBJ whole genome shotgun (WGS) entry which is preliminary data.</text>
</comment>